<dbReference type="Proteomes" id="UP000008143">
    <property type="component" value="Chromosome 1"/>
</dbReference>
<dbReference type="RefSeq" id="XP_031755019.1">
    <property type="nucleotide sequence ID" value="XM_031899159.1"/>
</dbReference>
<gene>
    <name evidence="2 3" type="primary">hsd17b13</name>
</gene>
<dbReference type="InterPro" id="IPR036291">
    <property type="entry name" value="NAD(P)-bd_dom_sf"/>
</dbReference>
<dbReference type="GeneID" id="496682"/>
<dbReference type="PRINTS" id="PR00081">
    <property type="entry name" value="GDHRDH"/>
</dbReference>
<dbReference type="Pfam" id="PF00106">
    <property type="entry name" value="adh_short"/>
    <property type="match status" value="2"/>
</dbReference>
<dbReference type="Gene3D" id="3.40.50.720">
    <property type="entry name" value="NAD(P)-binding Rossmann-like Domain"/>
    <property type="match status" value="2"/>
</dbReference>
<dbReference type="PANTHER" id="PTHR24322">
    <property type="entry name" value="PKSB"/>
    <property type="match status" value="1"/>
</dbReference>
<protein>
    <submittedName>
        <fullName evidence="2">Hydroxysteroid (17-beta) dehydrogenase 13 isoform X1</fullName>
    </submittedName>
</protein>
<accession>A0A8J1JAX9</accession>
<dbReference type="CDD" id="cd05339">
    <property type="entry name" value="17beta-HSDXI-like_SDR_c"/>
    <property type="match status" value="1"/>
</dbReference>
<name>A0A8J1JAX9_XENTR</name>
<dbReference type="SUPFAM" id="SSF51735">
    <property type="entry name" value="NAD(P)-binding Rossmann-fold domains"/>
    <property type="match status" value="1"/>
</dbReference>
<evidence type="ECO:0000313" key="2">
    <source>
        <dbReference type="RefSeq" id="XP_031755019.1"/>
    </source>
</evidence>
<sequence>MNIILEYMFLLFIAVYSYMESFVKLFLPVNRKSVAGNIVLITGSGHGIGRRTALEFAKHESILVLWDINQKGVEETADECRKLGATAYAFVVDCSTRNDIYRCAEKTTKSFLSAMMKKDRGHIVTVASIAGQLGVPYLVDYCASKFGLVGFHESLTSELKLLGKDGVKTTCLCPVFVNTGFVQNPSTRVWPVLKTEDVVKCLMEGILTNKKMIIVPSSVKYSLIMNQFLPERVIATMTKMQDIQFSTPYRCDKKED</sequence>
<organism evidence="1 2">
    <name type="scientific">Xenopus tropicalis</name>
    <name type="common">Western clawed frog</name>
    <name type="synonym">Silurana tropicalis</name>
    <dbReference type="NCBI Taxonomy" id="8364"/>
    <lineage>
        <taxon>Eukaryota</taxon>
        <taxon>Metazoa</taxon>
        <taxon>Chordata</taxon>
        <taxon>Craniata</taxon>
        <taxon>Vertebrata</taxon>
        <taxon>Euteleostomi</taxon>
        <taxon>Amphibia</taxon>
        <taxon>Batrachia</taxon>
        <taxon>Anura</taxon>
        <taxon>Pipoidea</taxon>
        <taxon>Pipidae</taxon>
        <taxon>Xenopodinae</taxon>
        <taxon>Xenopus</taxon>
        <taxon>Silurana</taxon>
    </lineage>
</organism>
<dbReference type="CTD" id="345275"/>
<keyword evidence="1" id="KW-1185">Reference proteome</keyword>
<proteinExistence type="predicted"/>
<reference evidence="2" key="1">
    <citation type="submission" date="2025-08" db="UniProtKB">
        <authorList>
            <consortium name="RefSeq"/>
        </authorList>
    </citation>
    <scope>IDENTIFICATION</scope>
    <source>
        <strain evidence="2">Nigerian</strain>
        <tissue evidence="2">Liver and blood</tissue>
    </source>
</reference>
<dbReference type="AGR" id="Xenbase:XB-GENE-995635"/>
<dbReference type="Xenbase" id="XB-GENE-995635">
    <property type="gene designation" value="hsd17b13"/>
</dbReference>
<evidence type="ECO:0000313" key="1">
    <source>
        <dbReference type="Proteomes" id="UP000008143"/>
    </source>
</evidence>
<evidence type="ECO:0000313" key="3">
    <source>
        <dbReference type="Xenbase" id="XB-GENE-995635"/>
    </source>
</evidence>
<dbReference type="AlphaFoldDB" id="A0A8J1JAX9"/>
<dbReference type="PANTHER" id="PTHR24322:SF499">
    <property type="entry name" value="17-BETA-HYDROXYSTEROID DEHYDROGENASE 13"/>
    <property type="match status" value="1"/>
</dbReference>
<dbReference type="InterPro" id="IPR002347">
    <property type="entry name" value="SDR_fam"/>
</dbReference>